<gene>
    <name evidence="4" type="ORF">ElyMa_000157100</name>
</gene>
<dbReference type="PANTHER" id="PTHR11915">
    <property type="entry name" value="SPECTRIN/FILAMIN RELATED CYTOSKELETAL PROTEIN"/>
    <property type="match status" value="1"/>
</dbReference>
<evidence type="ECO:0000313" key="5">
    <source>
        <dbReference type="Proteomes" id="UP000762676"/>
    </source>
</evidence>
<evidence type="ECO:0000256" key="1">
    <source>
        <dbReference type="ARBA" id="ARBA00022737"/>
    </source>
</evidence>
<feature type="region of interest" description="Disordered" evidence="3">
    <location>
        <begin position="1080"/>
        <end position="1111"/>
    </location>
</feature>
<dbReference type="InterPro" id="IPR018159">
    <property type="entry name" value="Spectrin/alpha-actinin"/>
</dbReference>
<dbReference type="Gene3D" id="1.20.58.60">
    <property type="match status" value="7"/>
</dbReference>
<dbReference type="EMBL" id="BMAT01000295">
    <property type="protein sequence ID" value="GFR63477.1"/>
    <property type="molecule type" value="Genomic_DNA"/>
</dbReference>
<feature type="coiled-coil region" evidence="2">
    <location>
        <begin position="791"/>
        <end position="856"/>
    </location>
</feature>
<protein>
    <submittedName>
        <fullName evidence="4">Dystrophin</fullName>
    </submittedName>
</protein>
<reference evidence="4 5" key="1">
    <citation type="journal article" date="2021" name="Elife">
        <title>Chloroplast acquisition without the gene transfer in kleptoplastic sea slugs, Plakobranchus ocellatus.</title>
        <authorList>
            <person name="Maeda T."/>
            <person name="Takahashi S."/>
            <person name="Yoshida T."/>
            <person name="Shimamura S."/>
            <person name="Takaki Y."/>
            <person name="Nagai Y."/>
            <person name="Toyoda A."/>
            <person name="Suzuki Y."/>
            <person name="Arimoto A."/>
            <person name="Ishii H."/>
            <person name="Satoh N."/>
            <person name="Nishiyama T."/>
            <person name="Hasebe M."/>
            <person name="Maruyama T."/>
            <person name="Minagawa J."/>
            <person name="Obokata J."/>
            <person name="Shigenobu S."/>
        </authorList>
    </citation>
    <scope>NUCLEOTIDE SEQUENCE [LARGE SCALE GENOMIC DNA]</scope>
</reference>
<dbReference type="SUPFAM" id="SSF46966">
    <property type="entry name" value="Spectrin repeat"/>
    <property type="match status" value="8"/>
</dbReference>
<comment type="caution">
    <text evidence="4">The sequence shown here is derived from an EMBL/GenBank/DDBJ whole genome shotgun (WGS) entry which is preliminary data.</text>
</comment>
<evidence type="ECO:0000313" key="4">
    <source>
        <dbReference type="EMBL" id="GFR63477.1"/>
    </source>
</evidence>
<name>A0AAV4ER68_9GAST</name>
<dbReference type="CDD" id="cd00176">
    <property type="entry name" value="SPEC"/>
    <property type="match status" value="4"/>
</dbReference>
<feature type="compositionally biased region" description="Low complexity" evidence="3">
    <location>
        <begin position="1083"/>
        <end position="1105"/>
    </location>
</feature>
<feature type="coiled-coil region" evidence="2">
    <location>
        <begin position="522"/>
        <end position="549"/>
    </location>
</feature>
<keyword evidence="2" id="KW-0175">Coiled coil</keyword>
<sequence>MGEQVRRFDALNECGQQIVSVVDNQEAITHISALLEEFQERWEKLVQDMESQSKELSKVADLGEEEEVIEAEITTGVQAAAPLSPSSTSKSKKRRVDSASRAEFDVELKAVLDWMDRTESTLQLLVSDNSQEPFTVEEQRVLIQDTESSVRSHQIDVQRLLTLGQTILTELKIAGEPQDSLIVVIKGLEERWENINEKLTETQTKVDLNYELKKFNTELSALQELMESYEKHITTAETVGEDAADITRQLDQCKVKLKALQAHQDRVEALRIYSEQIVRQYEGAESVKSDFDEFLKKWKDVSAKFDERKTQLTEALDKVPPRTFLEATAIMNKWLHDIDDAMKKEKVQVSSETAMLSQLETYKDLAKEMQDHTPGFEYINRTGRDLISKSTPERGDELRSDLQALNSLWTNVSNTIEQRQAKLEKSISNVQEMKNQMDGLVRWMDEMDVFLHAPDPSPGDIPTLQAQLQESNGVEEDIRTLQANVKNINSIWKTHLSEAEPKFEEEVGSEISELNTRWDQVVKLASEQNARLEDKLTNSQKVYDQIEALNIWLGEIKDGLAHKDYAVENPNDLLVKAKKFKSLKAEVDERQKEIEEISEDASTMISQASPGSLQELARLLMRLTALWGDVHARVERYCHLFQTAELKWTDMRDLMETEGLYLNSLEKKVRATSSASSDAEEISEELNDVETYLAEHSTENKRHIQTLASYLIDNCIMVDTVRREHEDFLNRYEKLESDARNKIQRLEKSIHQAQTIERQMLDMSQWMVDVSQLLQNRLDADMLAGDVPQENETLQLEFKQQEELLEELERNVQEYKQQGRIEASARLEQQTQLLKIKQNKADLEKALKLSKKIKKELSLIREFITSTNDTLDEKEDVVDSSKAEEELNYLKSTQEDVVKRESALTSVHDLVQQLQGLSDEVDVSESRDNAHQLSQELQDLAARLARRKTKLQEDTFSIEARFVDFQTQIMKIKEWLGRAETIVGAHSRLSDSQQRLTPHRETIKTMQKQMYDMRGQVDEIRDQAIELMSKSDSYSRMVEPELSHINQRWEDLAQKIRERATSVPPESPTVLERRTITQVAFTPSKSSSSSPSASPSPSLSIGGSPTTRAPKVVGGEVFDDALSKLHAHMDTFETEVATEGQVTTADYRRGLEETVKHVEEKRNALIKEINEVTEEGEKLLLAAETSRDPVTHARVSNKLQELKIRWLSIQKDIEMKKLDLATLLPVYNSFTEEMASFQMWLVSAEERTMSEDGDDLQKLDLATLLPVYNSFTEEMASFQMWLVSAEERTMSEDGDDLQDRTMRKQKTGTDHRFSDGPDVSVRNTRLVNRALDFFFIFFSTFAHPLLTRIPLHHKAYGLQYRCFPPPSCARTSESPQCLGYLADPGLVSRVQSRWLRTFLSSVSTCVRNEDVNVGLREIKDFLIL</sequence>
<evidence type="ECO:0000256" key="3">
    <source>
        <dbReference type="SAM" id="MobiDB-lite"/>
    </source>
</evidence>
<evidence type="ECO:0000256" key="2">
    <source>
        <dbReference type="SAM" id="Coils"/>
    </source>
</evidence>
<dbReference type="SMART" id="SM00150">
    <property type="entry name" value="SPEC"/>
    <property type="match status" value="7"/>
</dbReference>
<keyword evidence="5" id="KW-1185">Reference proteome</keyword>
<accession>A0AAV4ER68</accession>
<feature type="coiled-coil region" evidence="2">
    <location>
        <begin position="679"/>
        <end position="756"/>
    </location>
</feature>
<feature type="coiled-coil region" evidence="2">
    <location>
        <begin position="185"/>
        <end position="263"/>
    </location>
</feature>
<feature type="coiled-coil region" evidence="2">
    <location>
        <begin position="1148"/>
        <end position="1175"/>
    </location>
</feature>
<organism evidence="4 5">
    <name type="scientific">Elysia marginata</name>
    <dbReference type="NCBI Taxonomy" id="1093978"/>
    <lineage>
        <taxon>Eukaryota</taxon>
        <taxon>Metazoa</taxon>
        <taxon>Spiralia</taxon>
        <taxon>Lophotrochozoa</taxon>
        <taxon>Mollusca</taxon>
        <taxon>Gastropoda</taxon>
        <taxon>Heterobranchia</taxon>
        <taxon>Euthyneura</taxon>
        <taxon>Panpulmonata</taxon>
        <taxon>Sacoglossa</taxon>
        <taxon>Placobranchoidea</taxon>
        <taxon>Plakobranchidae</taxon>
        <taxon>Elysia</taxon>
    </lineage>
</organism>
<feature type="coiled-coil region" evidence="2">
    <location>
        <begin position="923"/>
        <end position="954"/>
    </location>
</feature>
<dbReference type="InterPro" id="IPR002017">
    <property type="entry name" value="Spectrin_repeat"/>
</dbReference>
<dbReference type="Proteomes" id="UP000762676">
    <property type="component" value="Unassembled WGS sequence"/>
</dbReference>
<dbReference type="Pfam" id="PF00435">
    <property type="entry name" value="Spectrin"/>
    <property type="match status" value="5"/>
</dbReference>
<proteinExistence type="predicted"/>
<keyword evidence="1" id="KW-0677">Repeat</keyword>